<dbReference type="PROSITE" id="PS00754">
    <property type="entry name" value="NA_NEUROTRAN_SYMP_2"/>
    <property type="match status" value="1"/>
</dbReference>
<feature type="transmembrane region" description="Helical" evidence="16">
    <location>
        <begin position="258"/>
        <end position="279"/>
    </location>
</feature>
<keyword evidence="18" id="KW-1185">Reference proteome</keyword>
<keyword evidence="4 16" id="KW-0812">Transmembrane</keyword>
<dbReference type="PRINTS" id="PR00176">
    <property type="entry name" value="NANEUSMPORT"/>
</dbReference>
<evidence type="ECO:0000256" key="5">
    <source>
        <dbReference type="ARBA" id="ARBA00022847"/>
    </source>
</evidence>
<keyword evidence="6" id="KW-0029">Amino-acid transport</keyword>
<feature type="binding site" evidence="15">
    <location>
        <position position="65"/>
    </location>
    <ligand>
        <name>Na(+)</name>
        <dbReference type="ChEBI" id="CHEBI:29101"/>
        <label>1</label>
    </ligand>
</feature>
<feature type="transmembrane region" description="Helical" evidence="16">
    <location>
        <begin position="291"/>
        <end position="318"/>
    </location>
</feature>
<evidence type="ECO:0000256" key="4">
    <source>
        <dbReference type="ARBA" id="ARBA00022692"/>
    </source>
</evidence>
<keyword evidence="9" id="KW-0406">Ion transport</keyword>
<keyword evidence="5" id="KW-0769">Symport</keyword>
<evidence type="ECO:0000256" key="6">
    <source>
        <dbReference type="ARBA" id="ARBA00022970"/>
    </source>
</evidence>
<evidence type="ECO:0000313" key="18">
    <source>
        <dbReference type="Proteomes" id="UP000792457"/>
    </source>
</evidence>
<dbReference type="PROSITE" id="PS50267">
    <property type="entry name" value="NA_NEUROTRAN_SYMP_3"/>
    <property type="match status" value="1"/>
</dbReference>
<accession>A0A8K0NYU7</accession>
<dbReference type="AlphaFoldDB" id="A0A8K0NYU7"/>
<dbReference type="Proteomes" id="UP000792457">
    <property type="component" value="Unassembled WGS sequence"/>
</dbReference>
<keyword evidence="8 15" id="KW-0915">Sodium</keyword>
<dbReference type="GO" id="GO:0046872">
    <property type="term" value="F:metal ion binding"/>
    <property type="evidence" value="ECO:0007669"/>
    <property type="project" value="UniProtKB-KW"/>
</dbReference>
<name>A0A8K0NYU7_LADFU</name>
<dbReference type="GO" id="GO:0005283">
    <property type="term" value="F:amino acid:sodium symporter activity"/>
    <property type="evidence" value="ECO:0007669"/>
    <property type="project" value="TreeGrafter"/>
</dbReference>
<keyword evidence="11" id="KW-0325">Glycoprotein</keyword>
<dbReference type="GO" id="GO:0089718">
    <property type="term" value="P:amino acid import across plasma membrane"/>
    <property type="evidence" value="ECO:0007669"/>
    <property type="project" value="TreeGrafter"/>
</dbReference>
<dbReference type="GO" id="GO:0015179">
    <property type="term" value="F:L-amino acid transmembrane transporter activity"/>
    <property type="evidence" value="ECO:0007669"/>
    <property type="project" value="TreeGrafter"/>
</dbReference>
<dbReference type="PANTHER" id="PTHR11616">
    <property type="entry name" value="SODIUM/CHLORIDE DEPENDENT TRANSPORTER"/>
    <property type="match status" value="1"/>
</dbReference>
<evidence type="ECO:0000313" key="17">
    <source>
        <dbReference type="EMBL" id="KAG8226533.1"/>
    </source>
</evidence>
<evidence type="ECO:0000256" key="15">
    <source>
        <dbReference type="PIRSR" id="PIRSR600175-1"/>
    </source>
</evidence>
<dbReference type="PANTHER" id="PTHR11616:SF321">
    <property type="entry name" value="SODIUM-DEPENDENT NUTRIENT AMINO ACID TRANSPORTER 1-RELATED"/>
    <property type="match status" value="1"/>
</dbReference>
<feature type="transmembrane region" description="Helical" evidence="16">
    <location>
        <begin position="83"/>
        <end position="102"/>
    </location>
</feature>
<comment type="subcellular location">
    <subcellularLocation>
        <location evidence="1">Membrane</location>
        <topology evidence="1">Multi-pass membrane protein</topology>
    </subcellularLocation>
</comment>
<evidence type="ECO:0000256" key="10">
    <source>
        <dbReference type="ARBA" id="ARBA00023136"/>
    </source>
</evidence>
<evidence type="ECO:0000256" key="1">
    <source>
        <dbReference type="ARBA" id="ARBA00004141"/>
    </source>
</evidence>
<dbReference type="SUPFAM" id="SSF161070">
    <property type="entry name" value="SNF-like"/>
    <property type="match status" value="2"/>
</dbReference>
<evidence type="ECO:0000256" key="12">
    <source>
        <dbReference type="ARBA" id="ARBA00023201"/>
    </source>
</evidence>
<protein>
    <recommendedName>
        <fullName evidence="14">Sodium-dependent nutrient amino acid transporter 1</fullName>
    </recommendedName>
</protein>
<evidence type="ECO:0000256" key="13">
    <source>
        <dbReference type="ARBA" id="ARBA00037785"/>
    </source>
</evidence>
<evidence type="ECO:0000256" key="9">
    <source>
        <dbReference type="ARBA" id="ARBA00023065"/>
    </source>
</evidence>
<reference evidence="17" key="2">
    <citation type="submission" date="2017-10" db="EMBL/GenBank/DDBJ databases">
        <title>Ladona fulva Genome sequencing and assembly.</title>
        <authorList>
            <person name="Murali S."/>
            <person name="Richards S."/>
            <person name="Bandaranaike D."/>
            <person name="Bellair M."/>
            <person name="Blankenburg K."/>
            <person name="Chao H."/>
            <person name="Dinh H."/>
            <person name="Doddapaneni H."/>
            <person name="Dugan-Rocha S."/>
            <person name="Elkadiri S."/>
            <person name="Gnanaolivu R."/>
            <person name="Hernandez B."/>
            <person name="Skinner E."/>
            <person name="Javaid M."/>
            <person name="Lee S."/>
            <person name="Li M."/>
            <person name="Ming W."/>
            <person name="Munidasa M."/>
            <person name="Muniz J."/>
            <person name="Nguyen L."/>
            <person name="Hughes D."/>
            <person name="Osuji N."/>
            <person name="Pu L.-L."/>
            <person name="Puazo M."/>
            <person name="Qu C."/>
            <person name="Quiroz J."/>
            <person name="Raj R."/>
            <person name="Weissenberger G."/>
            <person name="Xin Y."/>
            <person name="Zou X."/>
            <person name="Han Y."/>
            <person name="Worley K."/>
            <person name="Muzny D."/>
            <person name="Gibbs R."/>
        </authorList>
    </citation>
    <scope>NUCLEOTIDE SEQUENCE</scope>
    <source>
        <strain evidence="17">Sampled in the wild</strain>
    </source>
</reference>
<comment type="similarity">
    <text evidence="2">Belongs to the sodium:neurotransmitter symporter (SNF) (TC 2.A.22) family.</text>
</comment>
<evidence type="ECO:0000256" key="7">
    <source>
        <dbReference type="ARBA" id="ARBA00022989"/>
    </source>
</evidence>
<dbReference type="OrthoDB" id="6581954at2759"/>
<evidence type="ECO:0000256" key="2">
    <source>
        <dbReference type="ARBA" id="ARBA00006459"/>
    </source>
</evidence>
<dbReference type="InterPro" id="IPR037272">
    <property type="entry name" value="SNS_sf"/>
</dbReference>
<organism evidence="17 18">
    <name type="scientific">Ladona fulva</name>
    <name type="common">Scarce chaser dragonfly</name>
    <name type="synonym">Libellula fulva</name>
    <dbReference type="NCBI Taxonomy" id="123851"/>
    <lineage>
        <taxon>Eukaryota</taxon>
        <taxon>Metazoa</taxon>
        <taxon>Ecdysozoa</taxon>
        <taxon>Arthropoda</taxon>
        <taxon>Hexapoda</taxon>
        <taxon>Insecta</taxon>
        <taxon>Pterygota</taxon>
        <taxon>Palaeoptera</taxon>
        <taxon>Odonata</taxon>
        <taxon>Epiprocta</taxon>
        <taxon>Anisoptera</taxon>
        <taxon>Libelluloidea</taxon>
        <taxon>Libellulidae</taxon>
        <taxon>Ladona</taxon>
    </lineage>
</organism>
<comment type="function">
    <text evidence="13">Unusual broad substrate spectrum amino acid:sodium cotransporter that promotes absorption of the D isomers of essential amino acids. Neutral amino acids are the preferred substrates, especially methionine and phenylalanine.</text>
</comment>
<sequence length="368" mass="41430">MTLGQFCSCGQVKVWEIAPAFRENGNVKTSETLTYGAGPVKNEAPERQNWDKPIEFLLSCIAMSVGLGNLWRFPVTAFENGGGAFLIPYIIVLFVIGKPIYFMEMTLGQFCSCGQVKVWEIAPAFRVLRSDDLPEWKPIYFMEMTLGQFCSCGQVKVWEIAPAFRGVGWAMMVSVVCLVTYYCSLMALSAFYFFASFTSELPWSKCDPSWDKCMDSNPSEGNYTKNFTSYRSSSEIYFLDTVIHQKQNINDGIGYPEWRLVLCLIFSWALIFLVLAKGVQSSGKAAYFMALFPYIVLVALLIKGATLPGAVNGILYFITPRFEELLNPNVNIPHTGLQKIILHSSFKSFLYFLCDGREFSKCCNVVCL</sequence>
<keyword evidence="15" id="KW-0479">Metal-binding</keyword>
<keyword evidence="12" id="KW-0739">Sodium transport</keyword>
<dbReference type="GO" id="GO:0005886">
    <property type="term" value="C:plasma membrane"/>
    <property type="evidence" value="ECO:0007669"/>
    <property type="project" value="TreeGrafter"/>
</dbReference>
<dbReference type="EMBL" id="KZ308286">
    <property type="protein sequence ID" value="KAG8226533.1"/>
    <property type="molecule type" value="Genomic_DNA"/>
</dbReference>
<evidence type="ECO:0000256" key="8">
    <source>
        <dbReference type="ARBA" id="ARBA00023053"/>
    </source>
</evidence>
<gene>
    <name evidence="17" type="ORF">J437_LFUL007874</name>
</gene>
<reference evidence="17" key="1">
    <citation type="submission" date="2013-04" db="EMBL/GenBank/DDBJ databases">
        <authorList>
            <person name="Qu J."/>
            <person name="Murali S.C."/>
            <person name="Bandaranaike D."/>
            <person name="Bellair M."/>
            <person name="Blankenburg K."/>
            <person name="Chao H."/>
            <person name="Dinh H."/>
            <person name="Doddapaneni H."/>
            <person name="Downs B."/>
            <person name="Dugan-Rocha S."/>
            <person name="Elkadiri S."/>
            <person name="Gnanaolivu R.D."/>
            <person name="Hernandez B."/>
            <person name="Javaid M."/>
            <person name="Jayaseelan J.C."/>
            <person name="Lee S."/>
            <person name="Li M."/>
            <person name="Ming W."/>
            <person name="Munidasa M."/>
            <person name="Muniz J."/>
            <person name="Nguyen L."/>
            <person name="Ongeri F."/>
            <person name="Osuji N."/>
            <person name="Pu L.-L."/>
            <person name="Puazo M."/>
            <person name="Qu C."/>
            <person name="Quiroz J."/>
            <person name="Raj R."/>
            <person name="Weissenberger G."/>
            <person name="Xin Y."/>
            <person name="Zou X."/>
            <person name="Han Y."/>
            <person name="Richards S."/>
            <person name="Worley K."/>
            <person name="Muzny D."/>
            <person name="Gibbs R."/>
        </authorList>
    </citation>
    <scope>NUCLEOTIDE SEQUENCE</scope>
    <source>
        <strain evidence="17">Sampled in the wild</strain>
    </source>
</reference>
<keyword evidence="3" id="KW-0813">Transport</keyword>
<evidence type="ECO:0000256" key="11">
    <source>
        <dbReference type="ARBA" id="ARBA00023180"/>
    </source>
</evidence>
<feature type="transmembrane region" description="Helical" evidence="16">
    <location>
        <begin position="169"/>
        <end position="195"/>
    </location>
</feature>
<evidence type="ECO:0000256" key="16">
    <source>
        <dbReference type="SAM" id="Phobius"/>
    </source>
</evidence>
<feature type="binding site" evidence="15">
    <location>
        <position position="69"/>
    </location>
    <ligand>
        <name>Na(+)</name>
        <dbReference type="ChEBI" id="CHEBI:29101"/>
        <label>1</label>
    </ligand>
</feature>
<dbReference type="Pfam" id="PF00209">
    <property type="entry name" value="SNF"/>
    <property type="match status" value="2"/>
</dbReference>
<keyword evidence="7 16" id="KW-1133">Transmembrane helix</keyword>
<proteinExistence type="inferred from homology"/>
<evidence type="ECO:0000256" key="14">
    <source>
        <dbReference type="ARBA" id="ARBA00040215"/>
    </source>
</evidence>
<evidence type="ECO:0000256" key="3">
    <source>
        <dbReference type="ARBA" id="ARBA00022448"/>
    </source>
</evidence>
<dbReference type="InterPro" id="IPR000175">
    <property type="entry name" value="Na/ntran_symport"/>
</dbReference>
<comment type="caution">
    <text evidence="17">The sequence shown here is derived from an EMBL/GenBank/DDBJ whole genome shotgun (WGS) entry which is preliminary data.</text>
</comment>
<keyword evidence="10 16" id="KW-0472">Membrane</keyword>